<dbReference type="AlphaFoldDB" id="A0A2A4G5V9"/>
<evidence type="ECO:0000256" key="1">
    <source>
        <dbReference type="SAM" id="Phobius"/>
    </source>
</evidence>
<dbReference type="OrthoDB" id="1414362at2"/>
<evidence type="ECO:0000313" key="3">
    <source>
        <dbReference type="Proteomes" id="UP000219559"/>
    </source>
</evidence>
<sequence length="245" mass="27407">MKTSKYIFIAYLIFFFGSVLTMYILAKTHEKSANKTVEMTVSEVELPPFSVIVMEGGAVGYIDFASKNTLTASAPKSEKPNLTLSQFRIENDTLFYRERMEGMTITLSTDQSPKIIVRDNAALTLNRNESLDTLRIVLEEGQLWSSRTPQAYAHIEVESKGSKFNFANFTVATGTFDLNTTAGFLPGTSFKHMDINMNQFSYLGIPDMTSMTMQIDSTSSIYRVITRSDKKSPEALNQSSSSQNK</sequence>
<keyword evidence="1" id="KW-0472">Membrane</keyword>
<organism evidence="2 3">
    <name type="scientific">Sediminicola luteus</name>
    <dbReference type="NCBI Taxonomy" id="319238"/>
    <lineage>
        <taxon>Bacteria</taxon>
        <taxon>Pseudomonadati</taxon>
        <taxon>Bacteroidota</taxon>
        <taxon>Flavobacteriia</taxon>
        <taxon>Flavobacteriales</taxon>
        <taxon>Flavobacteriaceae</taxon>
        <taxon>Sediminicola</taxon>
    </lineage>
</organism>
<comment type="caution">
    <text evidence="2">The sequence shown here is derived from an EMBL/GenBank/DDBJ whole genome shotgun (WGS) entry which is preliminary data.</text>
</comment>
<evidence type="ECO:0000313" key="2">
    <source>
        <dbReference type="EMBL" id="PCE63344.1"/>
    </source>
</evidence>
<dbReference type="RefSeq" id="WP_097443298.1">
    <property type="nucleotide sequence ID" value="NZ_NBWU01000005.1"/>
</dbReference>
<accession>A0A2A4G5V9</accession>
<feature type="transmembrane region" description="Helical" evidence="1">
    <location>
        <begin position="6"/>
        <end position="26"/>
    </location>
</feature>
<name>A0A2A4G5V9_9FLAO</name>
<keyword evidence="1" id="KW-1133">Transmembrane helix</keyword>
<dbReference type="Proteomes" id="UP000219559">
    <property type="component" value="Unassembled WGS sequence"/>
</dbReference>
<dbReference type="EMBL" id="NBWU01000005">
    <property type="protein sequence ID" value="PCE63344.1"/>
    <property type="molecule type" value="Genomic_DNA"/>
</dbReference>
<reference evidence="2 3" key="1">
    <citation type="submission" date="2017-04" db="EMBL/GenBank/DDBJ databases">
        <title>A new member of the family Flavobacteriaceae isolated from ascidians.</title>
        <authorList>
            <person name="Chen L."/>
        </authorList>
    </citation>
    <scope>NUCLEOTIDE SEQUENCE [LARGE SCALE GENOMIC DNA]</scope>
    <source>
        <strain evidence="2 3">HQA918</strain>
    </source>
</reference>
<proteinExistence type="predicted"/>
<protein>
    <submittedName>
        <fullName evidence="2">Uncharacterized protein</fullName>
    </submittedName>
</protein>
<keyword evidence="1" id="KW-0812">Transmembrane</keyword>
<gene>
    <name evidence="2" type="ORF">B7P33_14085</name>
</gene>
<keyword evidence="3" id="KW-1185">Reference proteome</keyword>